<feature type="binding site" evidence="2">
    <location>
        <position position="54"/>
    </location>
    <ligand>
        <name>Fe cation</name>
        <dbReference type="ChEBI" id="CHEBI:24875"/>
    </ligand>
</feature>
<evidence type="ECO:0000259" key="4">
    <source>
        <dbReference type="Pfam" id="PF02678"/>
    </source>
</evidence>
<dbReference type="Gene3D" id="2.60.120.10">
    <property type="entry name" value="Jelly Rolls"/>
    <property type="match status" value="2"/>
</dbReference>
<dbReference type="OrthoDB" id="321327at2"/>
<dbReference type="InterPro" id="IPR011051">
    <property type="entry name" value="RmlC_Cupin_sf"/>
</dbReference>
<feature type="binding site" evidence="2">
    <location>
        <position position="56"/>
    </location>
    <ligand>
        <name>Fe cation</name>
        <dbReference type="ChEBI" id="CHEBI:24875"/>
    </ligand>
</feature>
<gene>
    <name evidence="6" type="ORF">SAMN05661096_03344</name>
</gene>
<dbReference type="CDD" id="cd02909">
    <property type="entry name" value="cupin_pirin_N"/>
    <property type="match status" value="1"/>
</dbReference>
<accession>A0A1X7L176</accession>
<dbReference type="EMBL" id="FXAW01000007">
    <property type="protein sequence ID" value="SMG47042.1"/>
    <property type="molecule type" value="Genomic_DNA"/>
</dbReference>
<feature type="binding site" evidence="2">
    <location>
        <position position="98"/>
    </location>
    <ligand>
        <name>Fe cation</name>
        <dbReference type="ChEBI" id="CHEBI:24875"/>
    </ligand>
</feature>
<comment type="similarity">
    <text evidence="1 3">Belongs to the pirin family.</text>
</comment>
<dbReference type="InterPro" id="IPR003829">
    <property type="entry name" value="Pirin_N_dom"/>
</dbReference>
<dbReference type="Pfam" id="PF02678">
    <property type="entry name" value="Pirin"/>
    <property type="match status" value="1"/>
</dbReference>
<dbReference type="PANTHER" id="PTHR13903">
    <property type="entry name" value="PIRIN-RELATED"/>
    <property type="match status" value="1"/>
</dbReference>
<dbReference type="PANTHER" id="PTHR13903:SF8">
    <property type="entry name" value="PIRIN"/>
    <property type="match status" value="1"/>
</dbReference>
<dbReference type="AlphaFoldDB" id="A0A1X7L176"/>
<dbReference type="Pfam" id="PF05726">
    <property type="entry name" value="Pirin_C"/>
    <property type="match status" value="1"/>
</dbReference>
<dbReference type="SUPFAM" id="SSF51182">
    <property type="entry name" value="RmlC-like cupins"/>
    <property type="match status" value="1"/>
</dbReference>
<dbReference type="RefSeq" id="WP_085518477.1">
    <property type="nucleotide sequence ID" value="NZ_FXAW01000007.1"/>
</dbReference>
<dbReference type="GO" id="GO:0046872">
    <property type="term" value="F:metal ion binding"/>
    <property type="evidence" value="ECO:0007669"/>
    <property type="project" value="UniProtKB-KW"/>
</dbReference>
<comment type="cofactor">
    <cofactor evidence="2">
        <name>Fe cation</name>
        <dbReference type="ChEBI" id="CHEBI:24875"/>
    </cofactor>
    <text evidence="2">Binds 1 Fe cation per subunit.</text>
</comment>
<evidence type="ECO:0000256" key="3">
    <source>
        <dbReference type="RuleBase" id="RU003457"/>
    </source>
</evidence>
<dbReference type="PIRSF" id="PIRSF006232">
    <property type="entry name" value="Pirin"/>
    <property type="match status" value="1"/>
</dbReference>
<feature type="binding site" evidence="2">
    <location>
        <position position="100"/>
    </location>
    <ligand>
        <name>Fe cation</name>
        <dbReference type="ChEBI" id="CHEBI:24875"/>
    </ligand>
</feature>
<evidence type="ECO:0000313" key="6">
    <source>
        <dbReference type="EMBL" id="SMG47042.1"/>
    </source>
</evidence>
<name>A0A1X7L176_9BACT</name>
<protein>
    <recommendedName>
        <fullName evidence="8">Pirin family protein</fullName>
    </recommendedName>
</protein>
<keyword evidence="2" id="KW-0408">Iron</keyword>
<dbReference type="InterPro" id="IPR012093">
    <property type="entry name" value="Pirin"/>
</dbReference>
<reference evidence="7" key="1">
    <citation type="submission" date="2017-04" db="EMBL/GenBank/DDBJ databases">
        <authorList>
            <person name="Varghese N."/>
            <person name="Submissions S."/>
        </authorList>
    </citation>
    <scope>NUCLEOTIDE SEQUENCE [LARGE SCALE GENOMIC DNA]</scope>
    <source>
        <strain evidence="7">DSM 4125</strain>
    </source>
</reference>
<proteinExistence type="inferred from homology"/>
<evidence type="ECO:0000259" key="5">
    <source>
        <dbReference type="Pfam" id="PF05726"/>
    </source>
</evidence>
<evidence type="ECO:0000256" key="1">
    <source>
        <dbReference type="ARBA" id="ARBA00008416"/>
    </source>
</evidence>
<feature type="domain" description="Pirin C-terminal" evidence="5">
    <location>
        <begin position="182"/>
        <end position="272"/>
    </location>
</feature>
<dbReference type="InterPro" id="IPR014710">
    <property type="entry name" value="RmlC-like_jellyroll"/>
</dbReference>
<dbReference type="Proteomes" id="UP000193804">
    <property type="component" value="Unassembled WGS sequence"/>
</dbReference>
<evidence type="ECO:0000256" key="2">
    <source>
        <dbReference type="PIRSR" id="PIRSR006232-1"/>
    </source>
</evidence>
<evidence type="ECO:0008006" key="8">
    <source>
        <dbReference type="Google" id="ProtNLM"/>
    </source>
</evidence>
<keyword evidence="2" id="KW-0479">Metal-binding</keyword>
<dbReference type="STRING" id="1028.SAMN05661096_03344"/>
<organism evidence="6 7">
    <name type="scientific">Marivirga sericea</name>
    <dbReference type="NCBI Taxonomy" id="1028"/>
    <lineage>
        <taxon>Bacteria</taxon>
        <taxon>Pseudomonadati</taxon>
        <taxon>Bacteroidota</taxon>
        <taxon>Cytophagia</taxon>
        <taxon>Cytophagales</taxon>
        <taxon>Marivirgaceae</taxon>
        <taxon>Marivirga</taxon>
    </lineage>
</organism>
<dbReference type="InterPro" id="IPR008778">
    <property type="entry name" value="Pirin_C_dom"/>
</dbReference>
<feature type="domain" description="Pirin N-terminal" evidence="4">
    <location>
        <begin position="24"/>
        <end position="120"/>
    </location>
</feature>
<evidence type="ECO:0000313" key="7">
    <source>
        <dbReference type="Proteomes" id="UP000193804"/>
    </source>
</evidence>
<keyword evidence="7" id="KW-1185">Reference proteome</keyword>
<sequence length="274" mass="30088">MSFEKINIAPRFDRPHSRNVMPSGYPKSIGPFIYFDHLGPYNFPKNRSVYIPPHPHAGITTISYMLAGEGNHKDSLGNALVLEPGRVNWMNAGNGIIHSEGTSETFSGQGGKLLGFQIWIMGSDNERSNEATFQTYSSKELPSIQSGKSTIHLIAGKYLERSSPVVTDQELLLMCIEAKQDDVDLVFDSTHEYLIYSLEGGFEAKETSFSTGEGLIVTNLETLRIKAVNEVKVVIAGGKPIETLPIFSGSLVAGSHDELQDYMDKLNTQGFGVL</sequence>